<evidence type="ECO:0000313" key="2">
    <source>
        <dbReference type="Proteomes" id="UP000322362"/>
    </source>
</evidence>
<dbReference type="EMBL" id="VTAV01000002">
    <property type="protein sequence ID" value="TYR37414.1"/>
    <property type="molecule type" value="Genomic_DNA"/>
</dbReference>
<keyword evidence="2" id="KW-1185">Reference proteome</keyword>
<dbReference type="Proteomes" id="UP000322362">
    <property type="component" value="Unassembled WGS sequence"/>
</dbReference>
<sequence length="254" mass="30305">MQGELPMYEIKGHPFIVEVEYGLLRSVHDNMNFIEFTDMSDEGTHYEIGFSRLFGIADIYGDNPSTAIEKVPPMVELDPERVAKMYNLKVSDLPKKDRDLRTSMEWYIRRKRGEQPTINIYGHTYFVNVNHWILEPKDLRNDLLRFRDLRADPTNTYYYGMLDTKTMSLIKYDDDLIKEIPQNAVMIKIPNEKILDPFMRLRSMGWEDHLEKIGKFPIRYNFEARVLPWRDTPIPQLIRQKKKLHRKHKRSLKV</sequence>
<organism evidence="1 2">
    <name type="scientific">Sphingobacterium phlebotomi</name>
    <dbReference type="NCBI Taxonomy" id="2605433"/>
    <lineage>
        <taxon>Bacteria</taxon>
        <taxon>Pseudomonadati</taxon>
        <taxon>Bacteroidota</taxon>
        <taxon>Sphingobacteriia</taxon>
        <taxon>Sphingobacteriales</taxon>
        <taxon>Sphingobacteriaceae</taxon>
        <taxon>Sphingobacterium</taxon>
    </lineage>
</organism>
<proteinExistence type="predicted"/>
<dbReference type="AlphaFoldDB" id="A0A5D4H9Y9"/>
<accession>A0A5D4H9Y9</accession>
<gene>
    <name evidence="1" type="ORF">FXV77_05265</name>
</gene>
<protein>
    <submittedName>
        <fullName evidence="1">Uncharacterized protein</fullName>
    </submittedName>
</protein>
<evidence type="ECO:0000313" key="1">
    <source>
        <dbReference type="EMBL" id="TYR37414.1"/>
    </source>
</evidence>
<dbReference type="RefSeq" id="WP_148918155.1">
    <property type="nucleotide sequence ID" value="NZ_VTAV01000002.1"/>
</dbReference>
<name>A0A5D4H9Y9_9SPHI</name>
<comment type="caution">
    <text evidence="1">The sequence shown here is derived from an EMBL/GenBank/DDBJ whole genome shotgun (WGS) entry which is preliminary data.</text>
</comment>
<reference evidence="1 2" key="1">
    <citation type="submission" date="2019-08" db="EMBL/GenBank/DDBJ databases">
        <title>Phlebobacter frassis gen. nov. sp. nov., a new member of family Sphingobacteriaceae isolated from sand fly rearing media.</title>
        <authorList>
            <person name="Kakumanu M.L."/>
            <person name="Marayati B.F."/>
            <person name="Wada-Katsumata A."/>
            <person name="Wasserberg G."/>
            <person name="Schal C."/>
            <person name="Apperson C.S."/>
            <person name="Ponnusamy L."/>
        </authorList>
    </citation>
    <scope>NUCLEOTIDE SEQUENCE [LARGE SCALE GENOMIC DNA]</scope>
    <source>
        <strain evidence="1 2">SSI9</strain>
    </source>
</reference>